<dbReference type="InterPro" id="IPR008728">
    <property type="entry name" value="Elongator_complex_protein_4"/>
</dbReference>
<evidence type="ECO:0000256" key="2">
    <source>
        <dbReference type="ARBA" id="ARBA00004496"/>
    </source>
</evidence>
<dbReference type="InterPro" id="IPR027417">
    <property type="entry name" value="P-loop_NTPase"/>
</dbReference>
<evidence type="ECO:0000256" key="6">
    <source>
        <dbReference type="ARBA" id="ARBA00022490"/>
    </source>
</evidence>
<gene>
    <name evidence="10" type="ORF">DSTB1V02_LOCUS1096</name>
</gene>
<feature type="compositionally biased region" description="Polar residues" evidence="9">
    <location>
        <begin position="10"/>
        <end position="23"/>
    </location>
</feature>
<evidence type="ECO:0000313" key="10">
    <source>
        <dbReference type="EMBL" id="CAD7241094.1"/>
    </source>
</evidence>
<comment type="similarity">
    <text evidence="4">Belongs to the ELP4 family.</text>
</comment>
<accession>A0A7R8WZX1</accession>
<keyword evidence="7" id="KW-0819">tRNA processing</keyword>
<proteinExistence type="inferred from homology"/>
<organism evidence="10">
    <name type="scientific">Darwinula stevensoni</name>
    <dbReference type="NCBI Taxonomy" id="69355"/>
    <lineage>
        <taxon>Eukaryota</taxon>
        <taxon>Metazoa</taxon>
        <taxon>Ecdysozoa</taxon>
        <taxon>Arthropoda</taxon>
        <taxon>Crustacea</taxon>
        <taxon>Oligostraca</taxon>
        <taxon>Ostracoda</taxon>
        <taxon>Podocopa</taxon>
        <taxon>Podocopida</taxon>
        <taxon>Darwinulocopina</taxon>
        <taxon>Darwinuloidea</taxon>
        <taxon>Darwinulidae</taxon>
        <taxon>Darwinula</taxon>
    </lineage>
</organism>
<dbReference type="Proteomes" id="UP000677054">
    <property type="component" value="Unassembled WGS sequence"/>
</dbReference>
<dbReference type="GO" id="GO:0005737">
    <property type="term" value="C:cytoplasm"/>
    <property type="evidence" value="ECO:0007669"/>
    <property type="project" value="UniProtKB-SubCell"/>
</dbReference>
<name>A0A7R8WZX1_9CRUS</name>
<evidence type="ECO:0000256" key="8">
    <source>
        <dbReference type="ARBA" id="ARBA00023242"/>
    </source>
</evidence>
<evidence type="ECO:0000256" key="5">
    <source>
        <dbReference type="ARBA" id="ARBA00020265"/>
    </source>
</evidence>
<dbReference type="GO" id="GO:0002098">
    <property type="term" value="P:tRNA wobble uridine modification"/>
    <property type="evidence" value="ECO:0007669"/>
    <property type="project" value="InterPro"/>
</dbReference>
<dbReference type="Gene3D" id="3.40.50.300">
    <property type="entry name" value="P-loop containing nucleotide triphosphate hydrolases"/>
    <property type="match status" value="1"/>
</dbReference>
<evidence type="ECO:0000256" key="1">
    <source>
        <dbReference type="ARBA" id="ARBA00004123"/>
    </source>
</evidence>
<keyword evidence="6" id="KW-0963">Cytoplasm</keyword>
<evidence type="ECO:0000313" key="11">
    <source>
        <dbReference type="Proteomes" id="UP000677054"/>
    </source>
</evidence>
<dbReference type="UniPathway" id="UPA00988"/>
<evidence type="ECO:0000256" key="3">
    <source>
        <dbReference type="ARBA" id="ARBA00005043"/>
    </source>
</evidence>
<dbReference type="GO" id="GO:0033588">
    <property type="term" value="C:elongator holoenzyme complex"/>
    <property type="evidence" value="ECO:0007669"/>
    <property type="project" value="InterPro"/>
</dbReference>
<keyword evidence="11" id="KW-1185">Reference proteome</keyword>
<evidence type="ECO:0000256" key="4">
    <source>
        <dbReference type="ARBA" id="ARBA00007573"/>
    </source>
</evidence>
<comment type="pathway">
    <text evidence="3">tRNA modification; 5-methoxycarbonylmethyl-2-thiouridine-tRNA biosynthesis.</text>
</comment>
<dbReference type="AlphaFoldDB" id="A0A7R8WZX1"/>
<dbReference type="GO" id="GO:0008023">
    <property type="term" value="C:transcription elongation factor complex"/>
    <property type="evidence" value="ECO:0007669"/>
    <property type="project" value="TreeGrafter"/>
</dbReference>
<dbReference type="EMBL" id="LR899613">
    <property type="protein sequence ID" value="CAD7241094.1"/>
    <property type="molecule type" value="Genomic_DNA"/>
</dbReference>
<dbReference type="Pfam" id="PF05625">
    <property type="entry name" value="PAXNEB"/>
    <property type="match status" value="1"/>
</dbReference>
<evidence type="ECO:0000256" key="7">
    <source>
        <dbReference type="ARBA" id="ARBA00022694"/>
    </source>
</evidence>
<keyword evidence="8" id="KW-0539">Nucleus</keyword>
<dbReference type="OrthoDB" id="289162at2759"/>
<dbReference type="PANTHER" id="PTHR12896:SF1">
    <property type="entry name" value="ELONGATOR COMPLEX PROTEIN 4"/>
    <property type="match status" value="1"/>
</dbReference>
<dbReference type="PANTHER" id="PTHR12896">
    <property type="entry name" value="PAX6 NEIGHBOR PROTEIN PAXNEB"/>
    <property type="match status" value="1"/>
</dbReference>
<reference evidence="10" key="1">
    <citation type="submission" date="2020-11" db="EMBL/GenBank/DDBJ databases">
        <authorList>
            <person name="Tran Van P."/>
        </authorList>
    </citation>
    <scope>NUCLEOTIDE SEQUENCE</scope>
</reference>
<evidence type="ECO:0000256" key="9">
    <source>
        <dbReference type="SAM" id="MobiDB-lite"/>
    </source>
</evidence>
<feature type="region of interest" description="Disordered" evidence="9">
    <location>
        <begin position="1"/>
        <end position="23"/>
    </location>
</feature>
<dbReference type="EMBL" id="CAJPEV010000096">
    <property type="protein sequence ID" value="CAG0880483.1"/>
    <property type="molecule type" value="Genomic_DNA"/>
</dbReference>
<sequence length="324" mass="35800">MASFQKRRIQSSSIQGTKPSPLNAQVITSSGTPSMDFFIVDQSPETLLAEIPGPIAELKPDQEDIPMEKPGDMKIAWRYGDLPAVQTSIGVNRFDLTKKMDANLLNSCNLTYWNGSAEHGIGNGSQINPQYVSLLKNIQEVLSSKDGKVYKATNLHRIALSELGSPLFGEEGVRWKPDTNVNSLLIFLHSLKSLLRLSSAVAFVTLPSELLQNKGLVKRCEGIADFVLRLESFVGSEKETNPVFKDFHGLFHIVKLPVLNSLTHFIPDTLDLAFKLRRKKFSIERLHLPPELSDTAARPQEDPVPNLKASAGCMPTGGHINLDF</sequence>
<protein>
    <recommendedName>
        <fullName evidence="5">Elongator complex protein 4</fullName>
    </recommendedName>
</protein>
<comment type="subcellular location">
    <subcellularLocation>
        <location evidence="2">Cytoplasm</location>
    </subcellularLocation>
    <subcellularLocation>
        <location evidence="1">Nucleus</location>
    </subcellularLocation>
</comment>